<evidence type="ECO:0000313" key="15">
    <source>
        <dbReference type="EMBL" id="VDI07974.1"/>
    </source>
</evidence>
<dbReference type="Pfam" id="PF09531">
    <property type="entry name" value="Ndc1_Nup"/>
    <property type="match status" value="1"/>
</dbReference>
<dbReference type="OrthoDB" id="67850at2759"/>
<feature type="transmembrane region" description="Helical" evidence="14">
    <location>
        <begin position="57"/>
        <end position="87"/>
    </location>
</feature>
<dbReference type="GO" id="GO:0031965">
    <property type="term" value="C:nuclear membrane"/>
    <property type="evidence" value="ECO:0007669"/>
    <property type="project" value="UniProtKB-SubCell"/>
</dbReference>
<protein>
    <submittedName>
        <fullName evidence="15">Nucleoporin NDC1</fullName>
    </submittedName>
</protein>
<keyword evidence="16" id="KW-1185">Reference proteome</keyword>
<evidence type="ECO:0000256" key="1">
    <source>
        <dbReference type="ARBA" id="ARBA00004232"/>
    </source>
</evidence>
<evidence type="ECO:0000256" key="14">
    <source>
        <dbReference type="SAM" id="Phobius"/>
    </source>
</evidence>
<organism evidence="15 16">
    <name type="scientific">Mytilus galloprovincialis</name>
    <name type="common">Mediterranean mussel</name>
    <dbReference type="NCBI Taxonomy" id="29158"/>
    <lineage>
        <taxon>Eukaryota</taxon>
        <taxon>Metazoa</taxon>
        <taxon>Spiralia</taxon>
        <taxon>Lophotrochozoa</taxon>
        <taxon>Mollusca</taxon>
        <taxon>Bivalvia</taxon>
        <taxon>Autobranchia</taxon>
        <taxon>Pteriomorphia</taxon>
        <taxon>Mytilida</taxon>
        <taxon>Mytiloidea</taxon>
        <taxon>Mytilidae</taxon>
        <taxon>Mytilinae</taxon>
        <taxon>Mytilus</taxon>
    </lineage>
</organism>
<keyword evidence="12" id="KW-0539">Nucleus</keyword>
<reference evidence="15" key="1">
    <citation type="submission" date="2018-11" db="EMBL/GenBank/DDBJ databases">
        <authorList>
            <person name="Alioto T."/>
            <person name="Alioto T."/>
        </authorList>
    </citation>
    <scope>NUCLEOTIDE SEQUENCE</scope>
</reference>
<dbReference type="GO" id="GO:0030674">
    <property type="term" value="F:protein-macromolecule adaptor activity"/>
    <property type="evidence" value="ECO:0007669"/>
    <property type="project" value="TreeGrafter"/>
</dbReference>
<evidence type="ECO:0000256" key="12">
    <source>
        <dbReference type="ARBA" id="ARBA00023242"/>
    </source>
</evidence>
<feature type="transmembrane region" description="Helical" evidence="14">
    <location>
        <begin position="108"/>
        <end position="130"/>
    </location>
</feature>
<keyword evidence="9" id="KW-0811">Translocation</keyword>
<keyword evidence="4" id="KW-0813">Transport</keyword>
<feature type="region of interest" description="Disordered" evidence="13">
    <location>
        <begin position="381"/>
        <end position="417"/>
    </location>
</feature>
<feature type="transmembrane region" description="Helical" evidence="14">
    <location>
        <begin position="243"/>
        <end position="266"/>
    </location>
</feature>
<accession>A0A8B6CP56</accession>
<evidence type="ECO:0000256" key="6">
    <source>
        <dbReference type="ARBA" id="ARBA00022816"/>
    </source>
</evidence>
<dbReference type="GO" id="GO:0006999">
    <property type="term" value="P:nuclear pore organization"/>
    <property type="evidence" value="ECO:0007669"/>
    <property type="project" value="TreeGrafter"/>
</dbReference>
<dbReference type="GO" id="GO:0051028">
    <property type="term" value="P:mRNA transport"/>
    <property type="evidence" value="ECO:0007669"/>
    <property type="project" value="UniProtKB-KW"/>
</dbReference>
<evidence type="ECO:0000256" key="7">
    <source>
        <dbReference type="ARBA" id="ARBA00022927"/>
    </source>
</evidence>
<comment type="subcellular location">
    <subcellularLocation>
        <location evidence="1">Nucleus membrane</location>
        <topology evidence="1">Multi-pass membrane protein</topology>
    </subcellularLocation>
    <subcellularLocation>
        <location evidence="2">Nucleus</location>
        <location evidence="2">Nuclear pore complex</location>
    </subcellularLocation>
</comment>
<dbReference type="PANTHER" id="PTHR13269">
    <property type="entry name" value="NUCLEOPORIN NDC1"/>
    <property type="match status" value="1"/>
</dbReference>
<keyword evidence="5 14" id="KW-0812">Transmembrane</keyword>
<evidence type="ECO:0000256" key="9">
    <source>
        <dbReference type="ARBA" id="ARBA00023010"/>
    </source>
</evidence>
<keyword evidence="8 14" id="KW-1133">Transmembrane helix</keyword>
<evidence type="ECO:0000256" key="13">
    <source>
        <dbReference type="SAM" id="MobiDB-lite"/>
    </source>
</evidence>
<proteinExistence type="inferred from homology"/>
<evidence type="ECO:0000256" key="3">
    <source>
        <dbReference type="ARBA" id="ARBA00005760"/>
    </source>
</evidence>
<dbReference type="AlphaFoldDB" id="A0A8B6CP56"/>
<dbReference type="Proteomes" id="UP000596742">
    <property type="component" value="Unassembled WGS sequence"/>
</dbReference>
<dbReference type="GO" id="GO:0070762">
    <property type="term" value="C:nuclear pore transmembrane ring"/>
    <property type="evidence" value="ECO:0007669"/>
    <property type="project" value="TreeGrafter"/>
</dbReference>
<comment type="caution">
    <text evidence="15">The sequence shown here is derived from an EMBL/GenBank/DDBJ whole genome shotgun (WGS) entry which is preliminary data.</text>
</comment>
<feature type="transmembrane region" description="Helical" evidence="14">
    <location>
        <begin position="150"/>
        <end position="173"/>
    </location>
</feature>
<dbReference type="PANTHER" id="PTHR13269:SF6">
    <property type="entry name" value="NUCLEOPORIN NDC1"/>
    <property type="match status" value="1"/>
</dbReference>
<evidence type="ECO:0000256" key="8">
    <source>
        <dbReference type="ARBA" id="ARBA00022989"/>
    </source>
</evidence>
<gene>
    <name evidence="15" type="ORF">MGAL_10B067623</name>
</gene>
<feature type="transmembrane region" description="Helical" evidence="14">
    <location>
        <begin position="21"/>
        <end position="45"/>
    </location>
</feature>
<comment type="similarity">
    <text evidence="3">Belongs to the NDC1 family.</text>
</comment>
<dbReference type="EMBL" id="UYJE01002117">
    <property type="protein sequence ID" value="VDI07974.1"/>
    <property type="molecule type" value="Genomic_DNA"/>
</dbReference>
<dbReference type="InterPro" id="IPR019049">
    <property type="entry name" value="Nucleoporin_prot_Ndc1/Nup"/>
</dbReference>
<keyword evidence="10" id="KW-0906">Nuclear pore complex</keyword>
<evidence type="ECO:0000313" key="16">
    <source>
        <dbReference type="Proteomes" id="UP000596742"/>
    </source>
</evidence>
<evidence type="ECO:0000256" key="10">
    <source>
        <dbReference type="ARBA" id="ARBA00023132"/>
    </source>
</evidence>
<keyword evidence="11 14" id="KW-0472">Membrane</keyword>
<keyword evidence="7" id="KW-0653">Protein transport</keyword>
<evidence type="ECO:0000256" key="5">
    <source>
        <dbReference type="ARBA" id="ARBA00022692"/>
    </source>
</evidence>
<evidence type="ECO:0000256" key="11">
    <source>
        <dbReference type="ARBA" id="ARBA00023136"/>
    </source>
</evidence>
<evidence type="ECO:0000256" key="2">
    <source>
        <dbReference type="ARBA" id="ARBA00004567"/>
    </source>
</evidence>
<sequence length="562" mass="64375">METIESWFKREVQSWRTGASICWTVISLPVLFTVYTILSHFYIFYPFTWISGSISTVFSASFVLLLLLLILVIVVVCVFSISSYTVIPEVPETRLHSLIQLLTPPRPVHGIVYVISGAICTWICCNVLEGRYSHLSVQIASSKSYMLNEYHLFLVLYGIYSGFMYLIFHYVHFNNYLQFSILQQSKFFQVRGQVVDVLLTSVQCTLWQTAYFYPGFWLLGQVPKDWIVHNLSLLRSEQSVDTFYGLLDIGLCYQTVLLGIFLHFMWSYSALLYRVYSTEHHTFPIESAFDNTANRCLIDAMTCQKDNLVKYLGFLDLSWLSKNSIERRAQVFSLSQPGGHPHNWNKLSTSCLTEIDALNQKVQEENWKVFVNVPVRQTEKPTPVTVGDTTTLSHRTTSDNTVNGTGDSQTNPSTTPKEGILSYLKKKPFFSFFLMDSPDAKSRQLFQGAQLQIWAIEALSNFATASYTEDKFGVVQRSLPSTLTSLLNLQENVEKYFKLAVTSSRRQTKDSMTKDAGLKYLLQTTLKSSLYKIVNTFGKHLMSLKLQPDATRKLKQFIEYKE</sequence>
<keyword evidence="6" id="KW-0509">mRNA transport</keyword>
<dbReference type="GO" id="GO:0015031">
    <property type="term" value="P:protein transport"/>
    <property type="evidence" value="ECO:0007669"/>
    <property type="project" value="UniProtKB-KW"/>
</dbReference>
<name>A0A8B6CP56_MYTGA</name>
<evidence type="ECO:0000256" key="4">
    <source>
        <dbReference type="ARBA" id="ARBA00022448"/>
    </source>
</evidence>
<feature type="compositionally biased region" description="Polar residues" evidence="13">
    <location>
        <begin position="387"/>
        <end position="416"/>
    </location>
</feature>